<proteinExistence type="predicted"/>
<evidence type="ECO:0000313" key="1">
    <source>
        <dbReference type="EMBL" id="WDR06680.1"/>
    </source>
</evidence>
<sequence>MIANVKSLDGAALVERIEEAMSSGDWKDAQDLWAYIKSHRVRLRPNLDVADQAILDAFIAAKEADDMFILGRGALENYLPEGHKSKDMGALIALVSADDFWDQIPLEPRADLERIAKVVLGVSLAPAQAQTGTA</sequence>
<gene>
    <name evidence="1" type="ORF">PSQ90_04245</name>
</gene>
<organism evidence="1 2">
    <name type="scientific">Devosia rhodophyticola</name>
    <dbReference type="NCBI Taxonomy" id="3026423"/>
    <lineage>
        <taxon>Bacteria</taxon>
        <taxon>Pseudomonadati</taxon>
        <taxon>Pseudomonadota</taxon>
        <taxon>Alphaproteobacteria</taxon>
        <taxon>Hyphomicrobiales</taxon>
        <taxon>Devosiaceae</taxon>
        <taxon>Devosia</taxon>
    </lineage>
</organism>
<evidence type="ECO:0000313" key="2">
    <source>
        <dbReference type="Proteomes" id="UP001222118"/>
    </source>
</evidence>
<dbReference type="Proteomes" id="UP001222118">
    <property type="component" value="Chromosome"/>
</dbReference>
<accession>A0ABY7YZ60</accession>
<protein>
    <submittedName>
        <fullName evidence="1">Uncharacterized protein</fullName>
    </submittedName>
</protein>
<keyword evidence="2" id="KW-1185">Reference proteome</keyword>
<dbReference type="EMBL" id="CP118247">
    <property type="protein sequence ID" value="WDR06680.1"/>
    <property type="molecule type" value="Genomic_DNA"/>
</dbReference>
<name>A0ABY7YZ60_9HYPH</name>
<dbReference type="RefSeq" id="WP_282212193.1">
    <property type="nucleotide sequence ID" value="NZ_CP118247.1"/>
</dbReference>
<reference evidence="1 2" key="1">
    <citation type="submission" date="2023-02" db="EMBL/GenBank/DDBJ databases">
        <title>Devosia chondri sp. nov., isolated from the phycosphere of marine algae.</title>
        <authorList>
            <person name="Kim J.M."/>
            <person name="Lee J.K."/>
            <person name="Choi B.J."/>
            <person name="Bayburt H."/>
            <person name="Jeon C.O."/>
        </authorList>
    </citation>
    <scope>NUCLEOTIDE SEQUENCE [LARGE SCALE GENOMIC DNA]</scope>
    <source>
        <strain evidence="1 2">G2-5</strain>
    </source>
</reference>